<protein>
    <submittedName>
        <fullName evidence="8">Putative mitochondrial chaperone BCS1-B</fullName>
    </submittedName>
</protein>
<dbReference type="Pfam" id="PF25568">
    <property type="entry name" value="AAA_lid_At3g28540"/>
    <property type="match status" value="1"/>
</dbReference>
<dbReference type="GO" id="GO:0016887">
    <property type="term" value="F:ATP hydrolysis activity"/>
    <property type="evidence" value="ECO:0007669"/>
    <property type="project" value="InterPro"/>
</dbReference>
<keyword evidence="6" id="KW-1133">Transmembrane helix</keyword>
<organism evidence="8">
    <name type="scientific">Aegilops tauschii</name>
    <name type="common">Tausch's goatgrass</name>
    <name type="synonym">Aegilops squarrosa</name>
    <dbReference type="NCBI Taxonomy" id="37682"/>
    <lineage>
        <taxon>Eukaryota</taxon>
        <taxon>Viridiplantae</taxon>
        <taxon>Streptophyta</taxon>
        <taxon>Embryophyta</taxon>
        <taxon>Tracheophyta</taxon>
        <taxon>Spermatophyta</taxon>
        <taxon>Magnoliopsida</taxon>
        <taxon>Liliopsida</taxon>
        <taxon>Poales</taxon>
        <taxon>Poaceae</taxon>
        <taxon>BOP clade</taxon>
        <taxon>Pooideae</taxon>
        <taxon>Triticodae</taxon>
        <taxon>Triticeae</taxon>
        <taxon>Triticinae</taxon>
        <taxon>Aegilops</taxon>
    </lineage>
</organism>
<evidence type="ECO:0000256" key="1">
    <source>
        <dbReference type="ARBA" id="ARBA00001946"/>
    </source>
</evidence>
<accession>N1QXS8</accession>
<feature type="transmembrane region" description="Helical" evidence="6">
    <location>
        <begin position="14"/>
        <end position="35"/>
    </location>
</feature>
<keyword evidence="6" id="KW-0472">Membrane</keyword>
<dbReference type="InterPro" id="IPR058017">
    <property type="entry name" value="At3g28540-like_C"/>
</dbReference>
<feature type="compositionally biased region" description="Basic and acidic residues" evidence="5">
    <location>
        <begin position="485"/>
        <end position="527"/>
    </location>
</feature>
<dbReference type="CDD" id="cd19510">
    <property type="entry name" value="RecA-like_BCS1"/>
    <property type="match status" value="1"/>
</dbReference>
<proteinExistence type="inferred from homology"/>
<comment type="catalytic activity">
    <reaction evidence="4">
        <text>ATP + H2O = ADP + phosphate + H(+)</text>
        <dbReference type="Rhea" id="RHEA:13065"/>
        <dbReference type="ChEBI" id="CHEBI:15377"/>
        <dbReference type="ChEBI" id="CHEBI:15378"/>
        <dbReference type="ChEBI" id="CHEBI:30616"/>
        <dbReference type="ChEBI" id="CHEBI:43474"/>
        <dbReference type="ChEBI" id="CHEBI:456216"/>
    </reaction>
</comment>
<feature type="region of interest" description="Disordered" evidence="5">
    <location>
        <begin position="461"/>
        <end position="527"/>
    </location>
</feature>
<dbReference type="OMA" id="QFIPYEL"/>
<dbReference type="PANTHER" id="PTHR23070">
    <property type="entry name" value="BCS1 AAA-TYPE ATPASE"/>
    <property type="match status" value="1"/>
</dbReference>
<dbReference type="InterPro" id="IPR050747">
    <property type="entry name" value="Mitochondrial_chaperone_BCS1"/>
</dbReference>
<evidence type="ECO:0000256" key="4">
    <source>
        <dbReference type="ARBA" id="ARBA00049360"/>
    </source>
</evidence>
<dbReference type="PROSITE" id="PS00674">
    <property type="entry name" value="AAA"/>
    <property type="match status" value="1"/>
</dbReference>
<evidence type="ECO:0000256" key="2">
    <source>
        <dbReference type="ARBA" id="ARBA00007448"/>
    </source>
</evidence>
<comment type="cofactor">
    <cofactor evidence="1">
        <name>Mg(2+)</name>
        <dbReference type="ChEBI" id="CHEBI:18420"/>
    </cofactor>
</comment>
<evidence type="ECO:0000256" key="5">
    <source>
        <dbReference type="SAM" id="MobiDB-lite"/>
    </source>
</evidence>
<dbReference type="Gene3D" id="6.10.280.40">
    <property type="match status" value="1"/>
</dbReference>
<reference evidence="8" key="1">
    <citation type="submission" date="2015-06" db="UniProtKB">
        <authorList>
            <consortium name="EnsemblPlants"/>
        </authorList>
    </citation>
    <scope>IDENTIFICATION</scope>
</reference>
<dbReference type="EnsemblPlants" id="EMT15609">
    <property type="protein sequence ID" value="EMT15609"/>
    <property type="gene ID" value="F775_19814"/>
</dbReference>
<dbReference type="InterPro" id="IPR025753">
    <property type="entry name" value="AAA_N_dom"/>
</dbReference>
<dbReference type="Pfam" id="PF14363">
    <property type="entry name" value="AAA_assoc"/>
    <property type="match status" value="1"/>
</dbReference>
<name>N1QXS8_AEGTA</name>
<keyword evidence="3" id="KW-0460">Magnesium</keyword>
<dbReference type="InterPro" id="IPR003959">
    <property type="entry name" value="ATPase_AAA_core"/>
</dbReference>
<feature type="domain" description="AAA+ ATPase" evidence="7">
    <location>
        <begin position="245"/>
        <end position="391"/>
    </location>
</feature>
<evidence type="ECO:0000256" key="6">
    <source>
        <dbReference type="SAM" id="Phobius"/>
    </source>
</evidence>
<dbReference type="InterPro" id="IPR003960">
    <property type="entry name" value="ATPase_AAA_CS"/>
</dbReference>
<dbReference type="Pfam" id="PF00004">
    <property type="entry name" value="AAA"/>
    <property type="match status" value="1"/>
</dbReference>
<evidence type="ECO:0000256" key="3">
    <source>
        <dbReference type="ARBA" id="ARBA00022842"/>
    </source>
</evidence>
<dbReference type="SMART" id="SM00382">
    <property type="entry name" value="AAA"/>
    <property type="match status" value="1"/>
</dbReference>
<comment type="similarity">
    <text evidence="2">Belongs to the AAA ATPase family. BCS1 subfamily.</text>
</comment>
<dbReference type="Gene3D" id="3.40.50.300">
    <property type="entry name" value="P-loop containing nucleotide triphosphate hydrolases"/>
    <property type="match status" value="1"/>
</dbReference>
<dbReference type="InterPro" id="IPR003593">
    <property type="entry name" value="AAA+_ATPase"/>
</dbReference>
<feature type="compositionally biased region" description="Basic residues" evidence="5">
    <location>
        <begin position="466"/>
        <end position="484"/>
    </location>
</feature>
<sequence length="527" mass="60144">MMGGGLLEHLRTSVWFYVAPVVAACAPIGVLRTYFNQHLRRPLRRLLPFLDPFVTIDITAGDSDDSYYYESRGRAKSSDAYAEVLAYLSAACSRGARELRAEGAAEGHGFVLSLRQGQEVADEFQGVTMWWSAVAPDQQQQGARGCCRLTFHERHRKLVVDEYLPHVRCAGQEVTFLNRRRRLYSNKEGVSYYSSSREVWSYIDFNHPTTFQTLAMDPAKKQMIMDDLNDFRNSKDYYRRIGKAWKRGYLLYGPPGTGKSTMIAAMANYLNYDIYDIELTTLSTNSDLRKLFIETTGKSIIVIEDIDCSLDLTGNRARKGGRRQAQADDAHDYADPNRLTLSGLLNFIDGLWSAHSGERIIVFTTNYVGELDPALIRRGRMDMHIEMSYLKFEALKTLAMNYLQMETHPLFDTIKELLDEVEIAPADVAECLMVSRRTDRDAQACLDRLIGELKMKKEETKDINNKKVRTNKHRKKAKTKANAKRKAEAEKEKVEKAASEDDNKKTNDNTEKKATEVEEEKKVIQED</sequence>
<dbReference type="GO" id="GO:0005524">
    <property type="term" value="F:ATP binding"/>
    <property type="evidence" value="ECO:0007669"/>
    <property type="project" value="InterPro"/>
</dbReference>
<dbReference type="AlphaFoldDB" id="N1QXS8"/>
<dbReference type="InterPro" id="IPR027417">
    <property type="entry name" value="P-loop_NTPase"/>
</dbReference>
<keyword evidence="6" id="KW-0812">Transmembrane</keyword>
<evidence type="ECO:0000313" key="8">
    <source>
        <dbReference type="EnsemblPlants" id="EMT15609"/>
    </source>
</evidence>
<dbReference type="GO" id="GO:0006950">
    <property type="term" value="P:response to stress"/>
    <property type="evidence" value="ECO:0007669"/>
    <property type="project" value="UniProtKB-ARBA"/>
</dbReference>
<dbReference type="SUPFAM" id="SSF52540">
    <property type="entry name" value="P-loop containing nucleoside triphosphate hydrolases"/>
    <property type="match status" value="1"/>
</dbReference>
<evidence type="ECO:0000259" key="7">
    <source>
        <dbReference type="SMART" id="SM00382"/>
    </source>
</evidence>